<dbReference type="Pfam" id="PF13407">
    <property type="entry name" value="Peripla_BP_4"/>
    <property type="match status" value="1"/>
</dbReference>
<dbReference type="GO" id="GO:0030246">
    <property type="term" value="F:carbohydrate binding"/>
    <property type="evidence" value="ECO:0007669"/>
    <property type="project" value="UniProtKB-ARBA"/>
</dbReference>
<feature type="region of interest" description="Disordered" evidence="4">
    <location>
        <begin position="106"/>
        <end position="148"/>
    </location>
</feature>
<evidence type="ECO:0000313" key="6">
    <source>
        <dbReference type="EMBL" id="NKT81950.1"/>
    </source>
</evidence>
<name>A0A9Q4ZSC9_RHOHA</name>
<comment type="subcellular location">
    <subcellularLocation>
        <location evidence="1">Cell envelope</location>
    </subcellularLocation>
</comment>
<keyword evidence="3" id="KW-0732">Signal</keyword>
<feature type="domain" description="Periplasmic binding protein" evidence="5">
    <location>
        <begin position="2"/>
        <end position="110"/>
    </location>
</feature>
<dbReference type="Proteomes" id="UP000603463">
    <property type="component" value="Unassembled WGS sequence"/>
</dbReference>
<evidence type="ECO:0000259" key="5">
    <source>
        <dbReference type="Pfam" id="PF13407"/>
    </source>
</evidence>
<evidence type="ECO:0000256" key="1">
    <source>
        <dbReference type="ARBA" id="ARBA00004196"/>
    </source>
</evidence>
<evidence type="ECO:0000256" key="3">
    <source>
        <dbReference type="ARBA" id="ARBA00022729"/>
    </source>
</evidence>
<dbReference type="InterPro" id="IPR025997">
    <property type="entry name" value="SBP_2_dom"/>
</dbReference>
<gene>
    <name evidence="6" type="ORF">GS882_28440</name>
</gene>
<comment type="caution">
    <text evidence="6">The sequence shown here is derived from an EMBL/GenBank/DDBJ whole genome shotgun (WGS) entry which is preliminary data.</text>
</comment>
<evidence type="ECO:0000256" key="2">
    <source>
        <dbReference type="ARBA" id="ARBA00007639"/>
    </source>
</evidence>
<dbReference type="EMBL" id="WVBC01000046">
    <property type="protein sequence ID" value="NKT81950.1"/>
    <property type="molecule type" value="Genomic_DNA"/>
</dbReference>
<dbReference type="InterPro" id="IPR028082">
    <property type="entry name" value="Peripla_BP_I"/>
</dbReference>
<proteinExistence type="inferred from homology"/>
<evidence type="ECO:0000256" key="4">
    <source>
        <dbReference type="SAM" id="MobiDB-lite"/>
    </source>
</evidence>
<dbReference type="GO" id="GO:0030313">
    <property type="term" value="C:cell envelope"/>
    <property type="evidence" value="ECO:0007669"/>
    <property type="project" value="UniProtKB-SubCell"/>
</dbReference>
<evidence type="ECO:0000313" key="7">
    <source>
        <dbReference type="Proteomes" id="UP000603463"/>
    </source>
</evidence>
<dbReference type="PANTHER" id="PTHR46847">
    <property type="entry name" value="D-ALLOSE-BINDING PERIPLASMIC PROTEIN-RELATED"/>
    <property type="match status" value="1"/>
</dbReference>
<dbReference type="SUPFAM" id="SSF53822">
    <property type="entry name" value="Periplasmic binding protein-like I"/>
    <property type="match status" value="1"/>
</dbReference>
<feature type="compositionally biased region" description="Basic residues" evidence="4">
    <location>
        <begin position="127"/>
        <end position="137"/>
    </location>
</feature>
<comment type="similarity">
    <text evidence="2">Belongs to the bacterial solute-binding protein 2 family.</text>
</comment>
<dbReference type="Gene3D" id="3.40.50.2300">
    <property type="match status" value="2"/>
</dbReference>
<protein>
    <submittedName>
        <fullName evidence="6">Substrate-binding domain-containing protein</fullName>
    </submittedName>
</protein>
<dbReference type="PANTHER" id="PTHR46847:SF1">
    <property type="entry name" value="D-ALLOSE-BINDING PERIPLASMIC PROTEIN-RELATED"/>
    <property type="match status" value="1"/>
</dbReference>
<dbReference type="AlphaFoldDB" id="A0A9Q4ZSC9"/>
<sequence>MIALDRAPSGGLVVTTVASDNVEGGRLAARQLAELVGTGPVAVRGQAGHVRGARPADRIRRGYRAASGHHGGRVAARRLDRTKALDVMSNVLQSNPDIRGVFAANDEMRSARQGARPPRRRSDQDRRFRRHAGRIGRSRSGTVNADVA</sequence>
<reference evidence="6" key="1">
    <citation type="journal article" date="2020" name="Environ. Microbiol.">
        <title>The novel and transferable erm(51) gene confers Macrolides, Lincosamides, and Streptogramins B (MLSB) resistance to clonal Rhodococcus equi in the environment.</title>
        <authorList>
            <person name="Huber L."/>
            <person name="Giguere S."/>
            <person name="Slovis N.M."/>
            <person name="Alvarez-Narvaez S."/>
            <person name="Hart K.A."/>
            <person name="Greiter M."/>
            <person name="Morris E.R.A."/>
            <person name="Cohen N.D."/>
        </authorList>
    </citation>
    <scope>NUCLEOTIDE SEQUENCE</scope>
    <source>
        <strain evidence="6">Lh_116_1</strain>
    </source>
</reference>
<feature type="non-terminal residue" evidence="6">
    <location>
        <position position="148"/>
    </location>
</feature>
<accession>A0A9Q4ZSC9</accession>
<organism evidence="6 7">
    <name type="scientific">Rhodococcus hoagii</name>
    <name type="common">Corynebacterium equii</name>
    <dbReference type="NCBI Taxonomy" id="43767"/>
    <lineage>
        <taxon>Bacteria</taxon>
        <taxon>Bacillati</taxon>
        <taxon>Actinomycetota</taxon>
        <taxon>Actinomycetes</taxon>
        <taxon>Mycobacteriales</taxon>
        <taxon>Nocardiaceae</taxon>
        <taxon>Prescottella</taxon>
    </lineage>
</organism>